<protein>
    <submittedName>
        <fullName evidence="2">Chromo domain-containing protein</fullName>
    </submittedName>
</protein>
<proteinExistence type="predicted"/>
<feature type="compositionally biased region" description="Polar residues" evidence="1">
    <location>
        <begin position="9"/>
        <end position="25"/>
    </location>
</feature>
<feature type="compositionally biased region" description="Acidic residues" evidence="1">
    <location>
        <begin position="36"/>
        <end position="51"/>
    </location>
</feature>
<dbReference type="OrthoDB" id="433924at2759"/>
<dbReference type="SUPFAM" id="SSF54160">
    <property type="entry name" value="Chromo domain-like"/>
    <property type="match status" value="1"/>
</dbReference>
<dbReference type="EnsemblMetazoa" id="PPA34105.1">
    <property type="protein sequence ID" value="PPA34105.1"/>
    <property type="gene ID" value="WBGene00272474"/>
</dbReference>
<evidence type="ECO:0000313" key="2">
    <source>
        <dbReference type="EnsemblMetazoa" id="PPA34105.1"/>
    </source>
</evidence>
<accession>A0A2A6C552</accession>
<reference evidence="3" key="1">
    <citation type="journal article" date="2008" name="Nat. Genet.">
        <title>The Pristionchus pacificus genome provides a unique perspective on nematode lifestyle and parasitism.</title>
        <authorList>
            <person name="Dieterich C."/>
            <person name="Clifton S.W."/>
            <person name="Schuster L.N."/>
            <person name="Chinwalla A."/>
            <person name="Delehaunty K."/>
            <person name="Dinkelacker I."/>
            <person name="Fulton L."/>
            <person name="Fulton R."/>
            <person name="Godfrey J."/>
            <person name="Minx P."/>
            <person name="Mitreva M."/>
            <person name="Roeseler W."/>
            <person name="Tian H."/>
            <person name="Witte H."/>
            <person name="Yang S.P."/>
            <person name="Wilson R.K."/>
            <person name="Sommer R.J."/>
        </authorList>
    </citation>
    <scope>NUCLEOTIDE SEQUENCE [LARGE SCALE GENOMIC DNA]</scope>
    <source>
        <strain evidence="3">PS312</strain>
    </source>
</reference>
<evidence type="ECO:0000313" key="3">
    <source>
        <dbReference type="Proteomes" id="UP000005239"/>
    </source>
</evidence>
<organism evidence="2 3">
    <name type="scientific">Pristionchus pacificus</name>
    <name type="common">Parasitic nematode worm</name>
    <dbReference type="NCBI Taxonomy" id="54126"/>
    <lineage>
        <taxon>Eukaryota</taxon>
        <taxon>Metazoa</taxon>
        <taxon>Ecdysozoa</taxon>
        <taxon>Nematoda</taxon>
        <taxon>Chromadorea</taxon>
        <taxon>Rhabditida</taxon>
        <taxon>Rhabditina</taxon>
        <taxon>Diplogasteromorpha</taxon>
        <taxon>Diplogasteroidea</taxon>
        <taxon>Neodiplogasteridae</taxon>
        <taxon>Pristionchus</taxon>
    </lineage>
</organism>
<sequence>MMPRKQLATEASKNMSSSNRNTMETLSVEDTRSDISEEVMSDGDGNDDDSKEEQYEVKMIHDYKYDCDDPKYIEKRKNDYVLNNNFLIDPSLKLLVEWENYPNQKDWTWEPMDHLYHAYESRMKVMQYMKRRFYEGEEEDADDKKTEDEHHTDWVNFAKKYSHKISFISSVNDIYPLAVQFTNEHNDEVRVRVKSNILNLF</sequence>
<name>A0A2A6C552_PRIPA</name>
<feature type="region of interest" description="Disordered" evidence="1">
    <location>
        <begin position="1"/>
        <end position="51"/>
    </location>
</feature>
<evidence type="ECO:0000256" key="1">
    <source>
        <dbReference type="SAM" id="MobiDB-lite"/>
    </source>
</evidence>
<dbReference type="PROSITE" id="PS50013">
    <property type="entry name" value="CHROMO_2"/>
    <property type="match status" value="1"/>
</dbReference>
<dbReference type="Gene3D" id="2.40.50.40">
    <property type="match status" value="1"/>
</dbReference>
<accession>A0A8R1UPW3</accession>
<reference evidence="2" key="2">
    <citation type="submission" date="2022-06" db="UniProtKB">
        <authorList>
            <consortium name="EnsemblMetazoa"/>
        </authorList>
    </citation>
    <scope>IDENTIFICATION</scope>
    <source>
        <strain evidence="2">PS312</strain>
    </source>
</reference>
<dbReference type="AlphaFoldDB" id="A0A2A6C552"/>
<gene>
    <name evidence="2" type="primary">WBGene00272474</name>
</gene>
<dbReference type="Proteomes" id="UP000005239">
    <property type="component" value="Unassembled WGS sequence"/>
</dbReference>
<dbReference type="InterPro" id="IPR016197">
    <property type="entry name" value="Chromo-like_dom_sf"/>
</dbReference>
<keyword evidence="3" id="KW-1185">Reference proteome</keyword>
<dbReference type="InterPro" id="IPR000953">
    <property type="entry name" value="Chromo/chromo_shadow_dom"/>
</dbReference>